<reference evidence="6" key="1">
    <citation type="submission" date="2019-09" db="EMBL/GenBank/DDBJ databases">
        <title>Bird 10,000 Genomes (B10K) Project - Family phase.</title>
        <authorList>
            <person name="Zhang G."/>
        </authorList>
    </citation>
    <scope>NUCLEOTIDE SEQUENCE</scope>
    <source>
        <strain evidence="6">B10K-DU-001-30</strain>
        <tissue evidence="6">Muscle</tissue>
    </source>
</reference>
<gene>
    <name evidence="6" type="primary">Nt5c2_1</name>
    <name evidence="6" type="ORF">RAMSUL_R10344</name>
</gene>
<dbReference type="SUPFAM" id="SSF56784">
    <property type="entry name" value="HAD-like"/>
    <property type="match status" value="1"/>
</dbReference>
<keyword evidence="7" id="KW-1185">Reference proteome</keyword>
<keyword evidence="2" id="KW-0479">Metal-binding</keyword>
<dbReference type="AlphaFoldDB" id="A0A852BWQ3"/>
<dbReference type="GO" id="GO:0046872">
    <property type="term" value="F:metal ion binding"/>
    <property type="evidence" value="ECO:0007669"/>
    <property type="project" value="UniProtKB-KW"/>
</dbReference>
<sequence length="254" mass="28162">QGTGPQGHAPPPLPLLAGTGSSDVVCDLLGVKGKEILYMGDHIFGDILKSKKRQGWRTFLVVPELARELQVWTEKSELFEELRSLDLFLAELYQYLDSGSSERPDISSIKHRIQRVTHEMDMCYGKMGSLFRCGSRQTLFASQLMRYADLYAASFLNFLYYPFSYLFRAPPVLMAHESTVEHSRPDAGEMGTGLSAWLARRGQAGQQVGGTGLEHLLAWECQHRVHCPLSHSPLSQAAGGLQDSSGEEDDDGEA</sequence>
<comment type="similarity">
    <text evidence="1">Belongs to the 5'(3')-deoxyribonucleotidase family.</text>
</comment>
<dbReference type="InterPro" id="IPR023214">
    <property type="entry name" value="HAD_sf"/>
</dbReference>
<evidence type="ECO:0000256" key="2">
    <source>
        <dbReference type="ARBA" id="ARBA00022723"/>
    </source>
</evidence>
<dbReference type="Proteomes" id="UP000611227">
    <property type="component" value="Unassembled WGS sequence"/>
</dbReference>
<dbReference type="EMBL" id="WBNM01008049">
    <property type="protein sequence ID" value="NXP72010.1"/>
    <property type="molecule type" value="Genomic_DNA"/>
</dbReference>
<feature type="non-terminal residue" evidence="6">
    <location>
        <position position="1"/>
    </location>
</feature>
<comment type="caution">
    <text evidence="6">The sequence shown here is derived from an EMBL/GenBank/DDBJ whole genome shotgun (WGS) entry which is preliminary data.</text>
</comment>
<dbReference type="Pfam" id="PF05761">
    <property type="entry name" value="5_nucleotid"/>
    <property type="match status" value="1"/>
</dbReference>
<evidence type="ECO:0000313" key="7">
    <source>
        <dbReference type="Proteomes" id="UP000611227"/>
    </source>
</evidence>
<organism evidence="6 7">
    <name type="scientific">Ramphastos sulfuratus</name>
    <dbReference type="NCBI Taxonomy" id="322582"/>
    <lineage>
        <taxon>Eukaryota</taxon>
        <taxon>Metazoa</taxon>
        <taxon>Chordata</taxon>
        <taxon>Craniata</taxon>
        <taxon>Vertebrata</taxon>
        <taxon>Euteleostomi</taxon>
        <taxon>Archelosauria</taxon>
        <taxon>Archosauria</taxon>
        <taxon>Dinosauria</taxon>
        <taxon>Saurischia</taxon>
        <taxon>Theropoda</taxon>
        <taxon>Coelurosauria</taxon>
        <taxon>Aves</taxon>
        <taxon>Neognathae</taxon>
        <taxon>Neoaves</taxon>
        <taxon>Telluraves</taxon>
        <taxon>Coraciimorphae</taxon>
        <taxon>Piciformes</taxon>
        <taxon>Ramphastidae</taxon>
        <taxon>Ramphastos</taxon>
    </lineage>
</organism>
<name>A0A852BWQ3_9PICI</name>
<dbReference type="GO" id="GO:0008253">
    <property type="term" value="F:5'-nucleotidase activity"/>
    <property type="evidence" value="ECO:0007669"/>
    <property type="project" value="TreeGrafter"/>
</dbReference>
<dbReference type="InterPro" id="IPR008380">
    <property type="entry name" value="HAD-SF_hydro_IG_5-nucl"/>
</dbReference>
<evidence type="ECO:0000256" key="3">
    <source>
        <dbReference type="ARBA" id="ARBA00022801"/>
    </source>
</evidence>
<dbReference type="PANTHER" id="PTHR12103">
    <property type="entry name" value="5'-NUCLEOTIDASE DOMAIN-CONTAINING"/>
    <property type="match status" value="1"/>
</dbReference>
<proteinExistence type="inferred from homology"/>
<dbReference type="PANTHER" id="PTHR12103:SF18">
    <property type="entry name" value="5'-NUCLEOTIDASE DOMAIN-CONTAINING PROTEIN 4"/>
    <property type="match status" value="1"/>
</dbReference>
<feature type="non-terminal residue" evidence="6">
    <location>
        <position position="254"/>
    </location>
</feature>
<feature type="region of interest" description="Disordered" evidence="5">
    <location>
        <begin position="234"/>
        <end position="254"/>
    </location>
</feature>
<accession>A0A852BWQ3</accession>
<evidence type="ECO:0000256" key="5">
    <source>
        <dbReference type="SAM" id="MobiDB-lite"/>
    </source>
</evidence>
<evidence type="ECO:0000313" key="6">
    <source>
        <dbReference type="EMBL" id="NXP72010.1"/>
    </source>
</evidence>
<protein>
    <submittedName>
        <fullName evidence="6">5NTC nucleotidase</fullName>
    </submittedName>
</protein>
<feature type="compositionally biased region" description="Acidic residues" evidence="5">
    <location>
        <begin position="245"/>
        <end position="254"/>
    </location>
</feature>
<evidence type="ECO:0000256" key="4">
    <source>
        <dbReference type="ARBA" id="ARBA00022842"/>
    </source>
</evidence>
<keyword evidence="4" id="KW-0460">Magnesium</keyword>
<keyword evidence="3" id="KW-0378">Hydrolase</keyword>
<evidence type="ECO:0000256" key="1">
    <source>
        <dbReference type="ARBA" id="ARBA00009589"/>
    </source>
</evidence>
<dbReference type="InterPro" id="IPR036412">
    <property type="entry name" value="HAD-like_sf"/>
</dbReference>
<dbReference type="Gene3D" id="3.40.50.1000">
    <property type="entry name" value="HAD superfamily/HAD-like"/>
    <property type="match status" value="1"/>
</dbReference>